<comment type="caution">
    <text evidence="1">The sequence shown here is derived from an EMBL/GenBank/DDBJ whole genome shotgun (WGS) entry which is preliminary data.</text>
</comment>
<dbReference type="Proteomes" id="UP000075538">
    <property type="component" value="Unassembled WGS sequence"/>
</dbReference>
<gene>
    <name evidence="1" type="ORF">AD953_06315</name>
</gene>
<dbReference type="EMBL" id="LHZZ01000498">
    <property type="protein sequence ID" value="KXV75750.1"/>
    <property type="molecule type" value="Genomic_DNA"/>
</dbReference>
<sequence>MTRRECARSHKRSPDDGEVIHFWGAFFMADDLSALHETLALHSKVQLQIVATLHQHGRLLAEIHQMVSPPDVKSDEPGLRDLLSKILETLERQAVALEVLAEQQAGFDASHPGSGSLQ</sequence>
<accession>A0A149V684</accession>
<protein>
    <submittedName>
        <fullName evidence="1">Uncharacterized protein</fullName>
    </submittedName>
</protein>
<evidence type="ECO:0000313" key="1">
    <source>
        <dbReference type="EMBL" id="KXV75750.1"/>
    </source>
</evidence>
<reference evidence="1 2" key="1">
    <citation type="submission" date="2015-06" db="EMBL/GenBank/DDBJ databases">
        <title>Improved classification and identification of acetic acid bacteria using matrix-assisted laser desorption/ionization time-of-flight mass spectrometry; Gluconobacter nephelii and Gluconobacter uchimurae are later heterotypic synonyms of Gluconobacter japonicus and Gluconobacter oxydans, respectively.</title>
        <authorList>
            <person name="Li L."/>
            <person name="Cleenwerck I."/>
            <person name="De Vuyst L."/>
            <person name="Vandamme P."/>
        </authorList>
    </citation>
    <scope>NUCLEOTIDE SEQUENCE [LARGE SCALE GENOMIC DNA]</scope>
    <source>
        <strain evidence="1 2">LMG 1604</strain>
    </source>
</reference>
<name>A0A149V684_9PROT</name>
<organism evidence="1 2">
    <name type="scientific">Acetobacter malorum</name>
    <dbReference type="NCBI Taxonomy" id="178901"/>
    <lineage>
        <taxon>Bacteria</taxon>
        <taxon>Pseudomonadati</taxon>
        <taxon>Pseudomonadota</taxon>
        <taxon>Alphaproteobacteria</taxon>
        <taxon>Acetobacterales</taxon>
        <taxon>Acetobacteraceae</taxon>
        <taxon>Acetobacter</taxon>
    </lineage>
</organism>
<dbReference type="AlphaFoldDB" id="A0A149V684"/>
<evidence type="ECO:0000313" key="2">
    <source>
        <dbReference type="Proteomes" id="UP000075538"/>
    </source>
</evidence>
<proteinExistence type="predicted"/>
<dbReference type="PATRIC" id="fig|178901.15.peg.3595"/>